<evidence type="ECO:0000256" key="4">
    <source>
        <dbReference type="ARBA" id="ARBA00022989"/>
    </source>
</evidence>
<keyword evidence="3 6" id="KW-0812">Transmembrane</keyword>
<keyword evidence="8" id="KW-1185">Reference proteome</keyword>
<dbReference type="Proteomes" id="UP001237642">
    <property type="component" value="Unassembled WGS sequence"/>
</dbReference>
<evidence type="ECO:0000313" key="7">
    <source>
        <dbReference type="EMBL" id="KAK1351477.1"/>
    </source>
</evidence>
<sequence length="172" mass="19161">MQHQKPRYRNVLACGALASCSSFQSFVRKRVEEHEGSSVEELEEGVSRFVAKNCSRRILYPQFAFLLDYLSYHESDAMVFVISVAEQGCEFKIKNSRSEFFLALCAHLWISIYLSGFLIGRTLAVLVTMTVATSMAARDGPVPVAGYQICVEVWLALSLLNDALTIAGQVKP</sequence>
<evidence type="ECO:0000256" key="3">
    <source>
        <dbReference type="ARBA" id="ARBA00022692"/>
    </source>
</evidence>
<dbReference type="PANTHER" id="PTHR42893">
    <property type="entry name" value="PROTEIN DETOXIFICATION 44, CHLOROPLASTIC-RELATED"/>
    <property type="match status" value="1"/>
</dbReference>
<dbReference type="PANTHER" id="PTHR42893:SF46">
    <property type="entry name" value="PROTEIN DETOXIFICATION 44, CHLOROPLASTIC"/>
    <property type="match status" value="1"/>
</dbReference>
<evidence type="ECO:0000256" key="2">
    <source>
        <dbReference type="ARBA" id="ARBA00010199"/>
    </source>
</evidence>
<dbReference type="EMBL" id="JAUIZM010000034">
    <property type="protein sequence ID" value="KAK1351477.1"/>
    <property type="molecule type" value="Genomic_DNA"/>
</dbReference>
<evidence type="ECO:0000313" key="8">
    <source>
        <dbReference type="Proteomes" id="UP001237642"/>
    </source>
</evidence>
<comment type="similarity">
    <text evidence="2">Belongs to the multi antimicrobial extrusion (MATE) (TC 2.A.66.1) family.</text>
</comment>
<dbReference type="PROSITE" id="PS51257">
    <property type="entry name" value="PROKAR_LIPOPROTEIN"/>
    <property type="match status" value="1"/>
</dbReference>
<feature type="transmembrane region" description="Helical" evidence="6">
    <location>
        <begin position="100"/>
        <end position="119"/>
    </location>
</feature>
<comment type="subcellular location">
    <subcellularLocation>
        <location evidence="1">Membrane</location>
        <topology evidence="1">Multi-pass membrane protein</topology>
    </subcellularLocation>
</comment>
<reference evidence="7" key="1">
    <citation type="submission" date="2023-02" db="EMBL/GenBank/DDBJ databases">
        <title>Genome of toxic invasive species Heracleum sosnowskyi carries increased number of genes despite the absence of recent whole-genome duplications.</title>
        <authorList>
            <person name="Schelkunov M."/>
            <person name="Shtratnikova V."/>
            <person name="Makarenko M."/>
            <person name="Klepikova A."/>
            <person name="Omelchenko D."/>
            <person name="Novikova G."/>
            <person name="Obukhova E."/>
            <person name="Bogdanov V."/>
            <person name="Penin A."/>
            <person name="Logacheva M."/>
        </authorList>
    </citation>
    <scope>NUCLEOTIDE SEQUENCE</scope>
    <source>
        <strain evidence="7">Hsosn_3</strain>
        <tissue evidence="7">Leaf</tissue>
    </source>
</reference>
<keyword evidence="4 6" id="KW-1133">Transmembrane helix</keyword>
<name>A0AAD8GNB0_9APIA</name>
<dbReference type="GO" id="GO:0016020">
    <property type="term" value="C:membrane"/>
    <property type="evidence" value="ECO:0007669"/>
    <property type="project" value="UniProtKB-SubCell"/>
</dbReference>
<accession>A0AAD8GNB0</accession>
<organism evidence="7 8">
    <name type="scientific">Heracleum sosnowskyi</name>
    <dbReference type="NCBI Taxonomy" id="360622"/>
    <lineage>
        <taxon>Eukaryota</taxon>
        <taxon>Viridiplantae</taxon>
        <taxon>Streptophyta</taxon>
        <taxon>Embryophyta</taxon>
        <taxon>Tracheophyta</taxon>
        <taxon>Spermatophyta</taxon>
        <taxon>Magnoliopsida</taxon>
        <taxon>eudicotyledons</taxon>
        <taxon>Gunneridae</taxon>
        <taxon>Pentapetalae</taxon>
        <taxon>asterids</taxon>
        <taxon>campanulids</taxon>
        <taxon>Apiales</taxon>
        <taxon>Apiaceae</taxon>
        <taxon>Apioideae</taxon>
        <taxon>apioid superclade</taxon>
        <taxon>Tordylieae</taxon>
        <taxon>Tordyliinae</taxon>
        <taxon>Heracleum</taxon>
    </lineage>
</organism>
<evidence type="ECO:0000256" key="5">
    <source>
        <dbReference type="ARBA" id="ARBA00023136"/>
    </source>
</evidence>
<comment type="caution">
    <text evidence="7">The sequence shown here is derived from an EMBL/GenBank/DDBJ whole genome shotgun (WGS) entry which is preliminary data.</text>
</comment>
<evidence type="ECO:0000256" key="6">
    <source>
        <dbReference type="SAM" id="Phobius"/>
    </source>
</evidence>
<proteinExistence type="inferred from homology"/>
<gene>
    <name evidence="7" type="ORF">POM88_054314</name>
</gene>
<evidence type="ECO:0000256" key="1">
    <source>
        <dbReference type="ARBA" id="ARBA00004141"/>
    </source>
</evidence>
<reference evidence="7" key="2">
    <citation type="submission" date="2023-05" db="EMBL/GenBank/DDBJ databases">
        <authorList>
            <person name="Schelkunov M.I."/>
        </authorList>
    </citation>
    <scope>NUCLEOTIDE SEQUENCE</scope>
    <source>
        <strain evidence="7">Hsosn_3</strain>
        <tissue evidence="7">Leaf</tissue>
    </source>
</reference>
<keyword evidence="5 6" id="KW-0472">Membrane</keyword>
<dbReference type="AlphaFoldDB" id="A0AAD8GNB0"/>
<dbReference type="InterPro" id="IPR044644">
    <property type="entry name" value="DinF-like"/>
</dbReference>
<protein>
    <submittedName>
        <fullName evidence="7">Uncharacterized protein</fullName>
    </submittedName>
</protein>